<feature type="transmembrane region" description="Helical" evidence="2">
    <location>
        <begin position="171"/>
        <end position="194"/>
    </location>
</feature>
<dbReference type="AlphaFoldDB" id="A0A0H2SR94"/>
<feature type="transmembrane region" description="Helical" evidence="2">
    <location>
        <begin position="102"/>
        <end position="120"/>
    </location>
</feature>
<name>A0A0H2SR94_9AGAM</name>
<feature type="transmembrane region" description="Helical" evidence="2">
    <location>
        <begin position="20"/>
        <end position="41"/>
    </location>
</feature>
<dbReference type="Proteomes" id="UP000053477">
    <property type="component" value="Unassembled WGS sequence"/>
</dbReference>
<evidence type="ECO:0000256" key="2">
    <source>
        <dbReference type="SAM" id="Phobius"/>
    </source>
</evidence>
<protein>
    <recommendedName>
        <fullName evidence="3">DUF6534 domain-containing protein</fullName>
    </recommendedName>
</protein>
<feature type="transmembrane region" description="Helical" evidence="2">
    <location>
        <begin position="242"/>
        <end position="263"/>
    </location>
</feature>
<feature type="compositionally biased region" description="Polar residues" evidence="1">
    <location>
        <begin position="365"/>
        <end position="377"/>
    </location>
</feature>
<dbReference type="EMBL" id="KQ085885">
    <property type="protein sequence ID" value="KLO19591.1"/>
    <property type="molecule type" value="Genomic_DNA"/>
</dbReference>
<dbReference type="Pfam" id="PF20152">
    <property type="entry name" value="DUF6534"/>
    <property type="match status" value="1"/>
</dbReference>
<sequence length="377" mass="42435">MSISAFLPSNVQKHPERFIAPQLASVLIQGIELGIISNQAMRFWARSHREPRVLRVVAILVLMITLLQTSVSFYAIWQLVVFNFGDFIAVVNITWATRTQPLLNGLTAAPVQGVFIWRCWKIMDRKWYILLPLVALLCGNIAALIIVTNYIVTLDTAKLAAQNPGHFPYSYIMWFVLAAALDISLTGIMLWFILRAKSQAMSYKANEILSRLTMTLWSTAIPPCAAAIVTMIVYITHSTTDFWDIFMQDILGKLYVISFFVVLNGRQKNARDLPLVSSSHNRNPSRQSAMLISRHITNQSLSGSQQIKINMSTTVDTMLDPEVESYEMKGERGRRFKRPSEITDATLAAVTAWNEDGKETKPNSRRVSISTSATSCR</sequence>
<reference evidence="4 5" key="1">
    <citation type="submission" date="2015-04" db="EMBL/GenBank/DDBJ databases">
        <title>Complete genome sequence of Schizopora paradoxa KUC8140, a cosmopolitan wood degrader in East Asia.</title>
        <authorList>
            <consortium name="DOE Joint Genome Institute"/>
            <person name="Min B."/>
            <person name="Park H."/>
            <person name="Jang Y."/>
            <person name="Kim J.-J."/>
            <person name="Kim K.H."/>
            <person name="Pangilinan J."/>
            <person name="Lipzen A."/>
            <person name="Riley R."/>
            <person name="Grigoriev I.V."/>
            <person name="Spatafora J.W."/>
            <person name="Choi I.-G."/>
        </authorList>
    </citation>
    <scope>NUCLEOTIDE SEQUENCE [LARGE SCALE GENOMIC DNA]</scope>
    <source>
        <strain evidence="4 5">KUC8140</strain>
    </source>
</reference>
<dbReference type="STRING" id="27342.A0A0H2SR94"/>
<dbReference type="PANTHER" id="PTHR40465">
    <property type="entry name" value="CHROMOSOME 1, WHOLE GENOME SHOTGUN SEQUENCE"/>
    <property type="match status" value="1"/>
</dbReference>
<keyword evidence="2" id="KW-0472">Membrane</keyword>
<organism evidence="4 5">
    <name type="scientific">Schizopora paradoxa</name>
    <dbReference type="NCBI Taxonomy" id="27342"/>
    <lineage>
        <taxon>Eukaryota</taxon>
        <taxon>Fungi</taxon>
        <taxon>Dikarya</taxon>
        <taxon>Basidiomycota</taxon>
        <taxon>Agaricomycotina</taxon>
        <taxon>Agaricomycetes</taxon>
        <taxon>Hymenochaetales</taxon>
        <taxon>Schizoporaceae</taxon>
        <taxon>Schizopora</taxon>
    </lineage>
</organism>
<keyword evidence="5" id="KW-1185">Reference proteome</keyword>
<proteinExistence type="predicted"/>
<feature type="region of interest" description="Disordered" evidence="1">
    <location>
        <begin position="354"/>
        <end position="377"/>
    </location>
</feature>
<evidence type="ECO:0000313" key="5">
    <source>
        <dbReference type="Proteomes" id="UP000053477"/>
    </source>
</evidence>
<feature type="transmembrane region" description="Helical" evidence="2">
    <location>
        <begin position="215"/>
        <end position="236"/>
    </location>
</feature>
<evidence type="ECO:0000313" key="4">
    <source>
        <dbReference type="EMBL" id="KLO19591.1"/>
    </source>
</evidence>
<feature type="transmembrane region" description="Helical" evidence="2">
    <location>
        <begin position="127"/>
        <end position="151"/>
    </location>
</feature>
<feature type="transmembrane region" description="Helical" evidence="2">
    <location>
        <begin position="53"/>
        <end position="77"/>
    </location>
</feature>
<accession>A0A0H2SR94</accession>
<dbReference type="PANTHER" id="PTHR40465:SF1">
    <property type="entry name" value="DUF6534 DOMAIN-CONTAINING PROTEIN"/>
    <property type="match status" value="1"/>
</dbReference>
<keyword evidence="2" id="KW-0812">Transmembrane</keyword>
<gene>
    <name evidence="4" type="ORF">SCHPADRAFT_49043</name>
</gene>
<feature type="domain" description="DUF6534" evidence="3">
    <location>
        <begin position="178"/>
        <end position="267"/>
    </location>
</feature>
<evidence type="ECO:0000259" key="3">
    <source>
        <dbReference type="Pfam" id="PF20152"/>
    </source>
</evidence>
<evidence type="ECO:0000256" key="1">
    <source>
        <dbReference type="SAM" id="MobiDB-lite"/>
    </source>
</evidence>
<keyword evidence="2" id="KW-1133">Transmembrane helix</keyword>
<dbReference type="InterPro" id="IPR045339">
    <property type="entry name" value="DUF6534"/>
</dbReference>
<dbReference type="OrthoDB" id="3155837at2759"/>
<dbReference type="InParanoid" id="A0A0H2SR94"/>